<dbReference type="PANTHER" id="PTHR30146:SF153">
    <property type="entry name" value="LACTOSE OPERON REPRESSOR"/>
    <property type="match status" value="1"/>
</dbReference>
<dbReference type="RefSeq" id="WP_098924581.1">
    <property type="nucleotide sequence ID" value="NZ_CP023819.1"/>
</dbReference>
<gene>
    <name evidence="5" type="ORF">CRH10_11245</name>
</gene>
<dbReference type="EMBL" id="CP023819">
    <property type="protein sequence ID" value="ATL90822.1"/>
    <property type="molecule type" value="Genomic_DNA"/>
</dbReference>
<dbReference type="InterPro" id="IPR000843">
    <property type="entry name" value="HTH_LacI"/>
</dbReference>
<dbReference type="SMART" id="SM00354">
    <property type="entry name" value="HTH_LACI"/>
    <property type="match status" value="1"/>
</dbReference>
<organism evidence="5 6">
    <name type="scientific">Faecalibacterium prausnitzii</name>
    <dbReference type="NCBI Taxonomy" id="853"/>
    <lineage>
        <taxon>Bacteria</taxon>
        <taxon>Bacillati</taxon>
        <taxon>Bacillota</taxon>
        <taxon>Clostridia</taxon>
        <taxon>Eubacteriales</taxon>
        <taxon>Oscillospiraceae</taxon>
        <taxon>Faecalibacterium</taxon>
    </lineage>
</organism>
<dbReference type="GO" id="GO:0003700">
    <property type="term" value="F:DNA-binding transcription factor activity"/>
    <property type="evidence" value="ECO:0007669"/>
    <property type="project" value="TreeGrafter"/>
</dbReference>
<keyword evidence="1" id="KW-0805">Transcription regulation</keyword>
<protein>
    <submittedName>
        <fullName evidence="5">Transcriptional regulator</fullName>
    </submittedName>
</protein>
<feature type="domain" description="HTH lacI-type" evidence="4">
    <location>
        <begin position="2"/>
        <end position="59"/>
    </location>
</feature>
<evidence type="ECO:0000256" key="1">
    <source>
        <dbReference type="ARBA" id="ARBA00023015"/>
    </source>
</evidence>
<dbReference type="SUPFAM" id="SSF53822">
    <property type="entry name" value="Periplasmic binding protein-like I"/>
    <property type="match status" value="1"/>
</dbReference>
<keyword evidence="2" id="KW-0238">DNA-binding</keyword>
<evidence type="ECO:0000256" key="3">
    <source>
        <dbReference type="ARBA" id="ARBA00023163"/>
    </source>
</evidence>
<evidence type="ECO:0000313" key="5">
    <source>
        <dbReference type="EMBL" id="ATL90822.1"/>
    </source>
</evidence>
<keyword evidence="3" id="KW-0804">Transcription</keyword>
<accession>A0A291TCF2</accession>
<dbReference type="Pfam" id="PF00356">
    <property type="entry name" value="LacI"/>
    <property type="match status" value="1"/>
</dbReference>
<evidence type="ECO:0000313" key="6">
    <source>
        <dbReference type="Proteomes" id="UP000223709"/>
    </source>
</evidence>
<dbReference type="InterPro" id="IPR046335">
    <property type="entry name" value="LacI/GalR-like_sensor"/>
</dbReference>
<dbReference type="InterPro" id="IPR010982">
    <property type="entry name" value="Lambda_DNA-bd_dom_sf"/>
</dbReference>
<sequence>MVTIKQIAQEVGISSSTVSIVLGGKAAERKISTATQEKIFAAAARLGYQPNMAARSLRGGSGANELVVAMFWAQDFRASMMFRFWDGLRAEIEKTARPVRLVIYPYVNDHLKESEALTSGANCHAAIICNASYADLQFLEDTQLPIPVVLYNRVCNGYCSVNVDDLKMGALAARAFADQGCRTAAVLTSSPVFEGMENRMHGFRLEGEHHGLTILANRYCENSIRGGYEAVSHRLRHEWKQQLPDAVFCGSSAIAHGALRAFCEAGYICEKLPRMIAVGNGPEEVDAFSIPSLSVVYLPMEDMARECIQLVLGQLDGRIATPESRLLPIEYVPRESCGPLTEYAAQ</sequence>
<dbReference type="Pfam" id="PF13377">
    <property type="entry name" value="Peripla_BP_3"/>
    <property type="match status" value="1"/>
</dbReference>
<dbReference type="InterPro" id="IPR028082">
    <property type="entry name" value="Peripla_BP_I"/>
</dbReference>
<dbReference type="SUPFAM" id="SSF47413">
    <property type="entry name" value="lambda repressor-like DNA-binding domains"/>
    <property type="match status" value="1"/>
</dbReference>
<evidence type="ECO:0000259" key="4">
    <source>
        <dbReference type="PROSITE" id="PS50932"/>
    </source>
</evidence>
<dbReference type="Gene3D" id="1.10.260.40">
    <property type="entry name" value="lambda repressor-like DNA-binding domains"/>
    <property type="match status" value="1"/>
</dbReference>
<dbReference type="Proteomes" id="UP000223709">
    <property type="component" value="Chromosome"/>
</dbReference>
<evidence type="ECO:0000256" key="2">
    <source>
        <dbReference type="ARBA" id="ARBA00023125"/>
    </source>
</evidence>
<dbReference type="PANTHER" id="PTHR30146">
    <property type="entry name" value="LACI-RELATED TRANSCRIPTIONAL REPRESSOR"/>
    <property type="match status" value="1"/>
</dbReference>
<dbReference type="Gene3D" id="3.40.50.2300">
    <property type="match status" value="2"/>
</dbReference>
<dbReference type="CDD" id="cd01392">
    <property type="entry name" value="HTH_LacI"/>
    <property type="match status" value="1"/>
</dbReference>
<reference evidence="5 6" key="1">
    <citation type="submission" date="2017-10" db="EMBL/GenBank/DDBJ databases">
        <title>Complete Genome Sequence of Faecalibacterium prausnitzii isolated from the gut of healthy adult Indian.</title>
        <authorList>
            <person name="Bag S."/>
            <person name="Ghosh T.S."/>
            <person name="Das B."/>
        </authorList>
    </citation>
    <scope>NUCLEOTIDE SEQUENCE [LARGE SCALE GENOMIC DNA]</scope>
    <source>
        <strain evidence="5 6">Indica</strain>
    </source>
</reference>
<dbReference type="PROSITE" id="PS50932">
    <property type="entry name" value="HTH_LACI_2"/>
    <property type="match status" value="1"/>
</dbReference>
<dbReference type="GO" id="GO:0000976">
    <property type="term" value="F:transcription cis-regulatory region binding"/>
    <property type="evidence" value="ECO:0007669"/>
    <property type="project" value="TreeGrafter"/>
</dbReference>
<dbReference type="AlphaFoldDB" id="A0A291TCF2"/>
<name>A0A291TCF2_9FIRM</name>
<proteinExistence type="predicted"/>